<dbReference type="Proteomes" id="UP000325081">
    <property type="component" value="Unassembled WGS sequence"/>
</dbReference>
<proteinExistence type="predicted"/>
<gene>
    <name evidence="1" type="ORF">STAS_17054</name>
</gene>
<organism evidence="1 2">
    <name type="scientific">Striga asiatica</name>
    <name type="common">Asiatic witchweed</name>
    <name type="synonym">Buchnera asiatica</name>
    <dbReference type="NCBI Taxonomy" id="4170"/>
    <lineage>
        <taxon>Eukaryota</taxon>
        <taxon>Viridiplantae</taxon>
        <taxon>Streptophyta</taxon>
        <taxon>Embryophyta</taxon>
        <taxon>Tracheophyta</taxon>
        <taxon>Spermatophyta</taxon>
        <taxon>Magnoliopsida</taxon>
        <taxon>eudicotyledons</taxon>
        <taxon>Gunneridae</taxon>
        <taxon>Pentapetalae</taxon>
        <taxon>asterids</taxon>
        <taxon>lamiids</taxon>
        <taxon>Lamiales</taxon>
        <taxon>Orobanchaceae</taxon>
        <taxon>Buchnereae</taxon>
        <taxon>Striga</taxon>
    </lineage>
</organism>
<comment type="caution">
    <text evidence="1">The sequence shown here is derived from an EMBL/GenBank/DDBJ whole genome shotgun (WGS) entry which is preliminary data.</text>
</comment>
<evidence type="ECO:0000313" key="1">
    <source>
        <dbReference type="EMBL" id="GER40383.1"/>
    </source>
</evidence>
<dbReference type="AlphaFoldDB" id="A0A5A7Q571"/>
<protein>
    <submittedName>
        <fullName evidence="1">Phenylalanine--tRNA ligase beta subunit</fullName>
    </submittedName>
</protein>
<dbReference type="OrthoDB" id="7465404at2759"/>
<keyword evidence="2" id="KW-1185">Reference proteome</keyword>
<dbReference type="GO" id="GO:0016874">
    <property type="term" value="F:ligase activity"/>
    <property type="evidence" value="ECO:0007669"/>
    <property type="project" value="UniProtKB-KW"/>
</dbReference>
<accession>A0A5A7Q571</accession>
<keyword evidence="1" id="KW-0436">Ligase</keyword>
<sequence length="381" mass="40160">MLGNSHIPDGIPPDIKLCPTFSSAKLPISAIEPGSGPTILFRLTSKTVRFLSLPISLGKHDDSPLFVTTSSFSVAHMSPIPEGKHPSKPLFARTKTETRELPIFSGSVDENRLSLTKTASRFLEKRDSGRAPSNSLYLKSREGSREAVVAEVELVEAGEGGEGLGKFAAEAVGVEVEDGEVEEEAELVGEVAGEVRVVEVEGGDGALAGVVGGGPAEDAGVEARVGAGPRGGEVVGVGEDGVLEGLEGNVGVAEAGVFEVQDNSLIFNLEPLHCIILSDPVLDPNTRLAPTAAAHTISRAFKDNIEIHAINTSRWINVFLDSETKTASITEIPSQQLIFLDLQATLQELHCLVTSDSDIASNFFITSDPKGTYSVPCCKHG</sequence>
<dbReference type="EMBL" id="BKCP01005850">
    <property type="protein sequence ID" value="GER40383.1"/>
    <property type="molecule type" value="Genomic_DNA"/>
</dbReference>
<reference evidence="2" key="1">
    <citation type="journal article" date="2019" name="Curr. Biol.">
        <title>Genome Sequence of Striga asiatica Provides Insight into the Evolution of Plant Parasitism.</title>
        <authorList>
            <person name="Yoshida S."/>
            <person name="Kim S."/>
            <person name="Wafula E.K."/>
            <person name="Tanskanen J."/>
            <person name="Kim Y.M."/>
            <person name="Honaas L."/>
            <person name="Yang Z."/>
            <person name="Spallek T."/>
            <person name="Conn C.E."/>
            <person name="Ichihashi Y."/>
            <person name="Cheong K."/>
            <person name="Cui S."/>
            <person name="Der J.P."/>
            <person name="Gundlach H."/>
            <person name="Jiao Y."/>
            <person name="Hori C."/>
            <person name="Ishida J.K."/>
            <person name="Kasahara H."/>
            <person name="Kiba T."/>
            <person name="Kim M.S."/>
            <person name="Koo N."/>
            <person name="Laohavisit A."/>
            <person name="Lee Y.H."/>
            <person name="Lumba S."/>
            <person name="McCourt P."/>
            <person name="Mortimer J.C."/>
            <person name="Mutuku J.M."/>
            <person name="Nomura T."/>
            <person name="Sasaki-Sekimoto Y."/>
            <person name="Seto Y."/>
            <person name="Wang Y."/>
            <person name="Wakatake T."/>
            <person name="Sakakibara H."/>
            <person name="Demura T."/>
            <person name="Yamaguchi S."/>
            <person name="Yoneyama K."/>
            <person name="Manabe R.I."/>
            <person name="Nelson D.C."/>
            <person name="Schulman A.H."/>
            <person name="Timko M.P."/>
            <person name="dePamphilis C.W."/>
            <person name="Choi D."/>
            <person name="Shirasu K."/>
        </authorList>
    </citation>
    <scope>NUCLEOTIDE SEQUENCE [LARGE SCALE GENOMIC DNA]</scope>
    <source>
        <strain evidence="2">cv. UVA1</strain>
    </source>
</reference>
<name>A0A5A7Q571_STRAF</name>
<evidence type="ECO:0000313" key="2">
    <source>
        <dbReference type="Proteomes" id="UP000325081"/>
    </source>
</evidence>